<protein>
    <recommendedName>
        <fullName evidence="1">RlmM ferredoxin-like domain-containing protein</fullName>
    </recommendedName>
</protein>
<comment type="caution">
    <text evidence="2">The sequence shown here is derived from an EMBL/GenBank/DDBJ whole genome shotgun (WGS) entry which is preliminary data.</text>
</comment>
<organism evidence="2 3">
    <name type="scientific">Parendozoicomonas callyspongiae</name>
    <dbReference type="NCBI Taxonomy" id="2942213"/>
    <lineage>
        <taxon>Bacteria</taxon>
        <taxon>Pseudomonadati</taxon>
        <taxon>Pseudomonadota</taxon>
        <taxon>Gammaproteobacteria</taxon>
        <taxon>Oceanospirillales</taxon>
        <taxon>Endozoicomonadaceae</taxon>
        <taxon>Parendozoicomonas</taxon>
    </lineage>
</organism>
<keyword evidence="3" id="KW-1185">Reference proteome</keyword>
<accession>A0ABT0PI31</accession>
<dbReference type="InterPro" id="IPR040739">
    <property type="entry name" value="RlmM_FDX"/>
</dbReference>
<dbReference type="RefSeq" id="WP_249700349.1">
    <property type="nucleotide sequence ID" value="NZ_JAMFLX010000019.1"/>
</dbReference>
<proteinExistence type="predicted"/>
<evidence type="ECO:0000313" key="2">
    <source>
        <dbReference type="EMBL" id="MCL6271020.1"/>
    </source>
</evidence>
<dbReference type="Gene3D" id="3.30.70.2810">
    <property type="match status" value="1"/>
</dbReference>
<dbReference type="Pfam" id="PF18125">
    <property type="entry name" value="RlmM_FDX"/>
    <property type="match status" value="1"/>
</dbReference>
<gene>
    <name evidence="2" type="ORF">M3P05_13900</name>
</gene>
<feature type="domain" description="RlmM ferredoxin-like" evidence="1">
    <location>
        <begin position="5"/>
        <end position="42"/>
    </location>
</feature>
<evidence type="ECO:0000259" key="1">
    <source>
        <dbReference type="Pfam" id="PF18125"/>
    </source>
</evidence>
<dbReference type="Proteomes" id="UP001203338">
    <property type="component" value="Unassembled WGS sequence"/>
</dbReference>
<evidence type="ECO:0000313" key="3">
    <source>
        <dbReference type="Proteomes" id="UP001203338"/>
    </source>
</evidence>
<name>A0ABT0PI31_9GAMM</name>
<dbReference type="EMBL" id="JAMFLX010000019">
    <property type="protein sequence ID" value="MCL6271020.1"/>
    <property type="molecule type" value="Genomic_DNA"/>
</dbReference>
<sequence>MSRNHLLLYCRSGFESDLAAEIQEKAASAGIYGYVKTQKNSAGWRYKMLWG</sequence>
<reference evidence="2 3" key="1">
    <citation type="submission" date="2022-05" db="EMBL/GenBank/DDBJ databases">
        <authorList>
            <person name="Park J.-S."/>
        </authorList>
    </citation>
    <scope>NUCLEOTIDE SEQUENCE [LARGE SCALE GENOMIC DNA]</scope>
    <source>
        <strain evidence="2 3">2012CJ34-2</strain>
    </source>
</reference>